<dbReference type="OrthoDB" id="6687220at2"/>
<dbReference type="RefSeq" id="WP_145750189.1">
    <property type="nucleotide sequence ID" value="NZ_VITN01000006.1"/>
</dbReference>
<comment type="caution">
    <text evidence="1">The sequence shown here is derived from an EMBL/GenBank/DDBJ whole genome shotgun (WGS) entry which is preliminary data.</text>
</comment>
<evidence type="ECO:0008006" key="3">
    <source>
        <dbReference type="Google" id="ProtNLM"/>
    </source>
</evidence>
<gene>
    <name evidence="1" type="ORF">FBZ89_10667</name>
</gene>
<dbReference type="AlphaFoldDB" id="A0A560FGF3"/>
<proteinExistence type="predicted"/>
<dbReference type="Proteomes" id="UP000319859">
    <property type="component" value="Unassembled WGS sequence"/>
</dbReference>
<accession>A0A560FGF3</accession>
<protein>
    <recommendedName>
        <fullName evidence="3">HK97 gp10 family phage protein</fullName>
    </recommendedName>
</protein>
<dbReference type="EMBL" id="VITN01000006">
    <property type="protein sequence ID" value="TWB20668.1"/>
    <property type="molecule type" value="Genomic_DNA"/>
</dbReference>
<name>A0A560FGF3_9PROT</name>
<evidence type="ECO:0000313" key="1">
    <source>
        <dbReference type="EMBL" id="TWB20668.1"/>
    </source>
</evidence>
<sequence>MSGGLVDAGGLERLRDRLAGLPAVIAATLADGMRVQAQALAAAAGARLDGQVKGGTGTLSRALIPTLTVNGLAATAGVTVDEASPAAAYAAFQEYGFHGTESVRAHLRTITQAFGRSIAPVSVPVHAYDRRVDYDGHPFLAPTLADHTDSMRAAVADAISAAVTNQLSS</sequence>
<organism evidence="1 2">
    <name type="scientific">Nitrospirillum amazonense</name>
    <dbReference type="NCBI Taxonomy" id="28077"/>
    <lineage>
        <taxon>Bacteria</taxon>
        <taxon>Pseudomonadati</taxon>
        <taxon>Pseudomonadota</taxon>
        <taxon>Alphaproteobacteria</taxon>
        <taxon>Rhodospirillales</taxon>
        <taxon>Azospirillaceae</taxon>
        <taxon>Nitrospirillum</taxon>
    </lineage>
</organism>
<evidence type="ECO:0000313" key="2">
    <source>
        <dbReference type="Proteomes" id="UP000319859"/>
    </source>
</evidence>
<reference evidence="1 2" key="1">
    <citation type="submission" date="2019-06" db="EMBL/GenBank/DDBJ databases">
        <title>Genomic Encyclopedia of Type Strains, Phase IV (KMG-V): Genome sequencing to study the core and pangenomes of soil and plant-associated prokaryotes.</title>
        <authorList>
            <person name="Whitman W."/>
        </authorList>
    </citation>
    <scope>NUCLEOTIDE SEQUENCE [LARGE SCALE GENOMIC DNA]</scope>
    <source>
        <strain evidence="1 2">BR 11880</strain>
    </source>
</reference>